<dbReference type="RefSeq" id="NP_001022009.1">
    <property type="nucleotide sequence ID" value="NM_001026838.3"/>
</dbReference>
<evidence type="ECO:0000256" key="1">
    <source>
        <dbReference type="SAM" id="MobiDB-lite"/>
    </source>
</evidence>
<feature type="chain" id="PRO_5004295090" evidence="2">
    <location>
        <begin position="27"/>
        <end position="194"/>
    </location>
</feature>
<dbReference type="OrthoDB" id="5823647at2759"/>
<feature type="region of interest" description="Disordered" evidence="1">
    <location>
        <begin position="128"/>
        <end position="160"/>
    </location>
</feature>
<dbReference type="OMA" id="DNYKPKL"/>
<dbReference type="UCSC" id="C33B4.5">
    <property type="organism name" value="c. elegans"/>
</dbReference>
<dbReference type="GeneID" id="3565461"/>
<accession>Q7YX73</accession>
<dbReference type="AGR" id="WB:WBGene00007893"/>
<reference evidence="3 4" key="1">
    <citation type="journal article" date="1998" name="Science">
        <title>Genome sequence of the nematode C. elegans: a platform for investigating biology.</title>
        <authorList>
            <consortium name="The C. elegans sequencing consortium"/>
            <person name="Sulson J.E."/>
            <person name="Waterston R."/>
        </authorList>
    </citation>
    <scope>NUCLEOTIDE SEQUENCE [LARGE SCALE GENOMIC DNA]</scope>
    <source>
        <strain evidence="3 4">Bristol N2</strain>
    </source>
</reference>
<dbReference type="Proteomes" id="UP000001940">
    <property type="component" value="Chromosome II"/>
</dbReference>
<feature type="compositionally biased region" description="Low complexity" evidence="1">
    <location>
        <begin position="136"/>
        <end position="153"/>
    </location>
</feature>
<proteinExistence type="predicted"/>
<evidence type="ECO:0000313" key="3">
    <source>
        <dbReference type="EMBL" id="CAE17722.1"/>
    </source>
</evidence>
<dbReference type="Bgee" id="WBGene00007893">
    <property type="expression patterns" value="Expressed in pharyngeal muscle cell (C elegans)"/>
</dbReference>
<dbReference type="eggNOG" id="ENOG502TG4B">
    <property type="taxonomic scope" value="Eukaryota"/>
</dbReference>
<protein>
    <submittedName>
        <fullName evidence="3">Uncharacterized protein</fullName>
    </submittedName>
</protein>
<evidence type="ECO:0000313" key="5">
    <source>
        <dbReference type="WormBase" id="C33B4.5"/>
    </source>
</evidence>
<dbReference type="FunCoup" id="Q7YX73">
    <property type="interactions" value="1519"/>
</dbReference>
<gene>
    <name evidence="3 5" type="ORF">C33B4.5</name>
    <name evidence="3" type="ORF">CELE_C33B4.5</name>
</gene>
<dbReference type="PaxDb" id="6239-C33B4.5"/>
<dbReference type="HOGENOM" id="CLU_1504810_0_0_1"/>
<evidence type="ECO:0000313" key="4">
    <source>
        <dbReference type="Proteomes" id="UP000001940"/>
    </source>
</evidence>
<sequence length="194" mass="22400">MFVSFSISSTFLILLIYVQIVDNLMAYDRRNEFLNIPENEIRVITDAIDNYKPKLTVHFIEFPHVKRRKATTTRDGRIRIQTKVKHQQKATIENVKVISETVQLRFGGGSKAHFPYNRVVNWRRQNQFSSEESRVETTTTTPKPSVPAVTPKSWAKTTTASASGYSAEPALFLPSRFHRKKEDVVIVFRKKQKS</sequence>
<keyword evidence="4" id="KW-1185">Reference proteome</keyword>
<evidence type="ECO:0000256" key="2">
    <source>
        <dbReference type="SAM" id="SignalP"/>
    </source>
</evidence>
<dbReference type="EMBL" id="BX284602">
    <property type="protein sequence ID" value="CAE17722.1"/>
    <property type="molecule type" value="Genomic_DNA"/>
</dbReference>
<name>Q7YX73_CAEEL</name>
<dbReference type="AlphaFoldDB" id="Q7YX73"/>
<organism evidence="3 4">
    <name type="scientific">Caenorhabditis elegans</name>
    <dbReference type="NCBI Taxonomy" id="6239"/>
    <lineage>
        <taxon>Eukaryota</taxon>
        <taxon>Metazoa</taxon>
        <taxon>Ecdysozoa</taxon>
        <taxon>Nematoda</taxon>
        <taxon>Chromadorea</taxon>
        <taxon>Rhabditida</taxon>
        <taxon>Rhabditina</taxon>
        <taxon>Rhabditomorpha</taxon>
        <taxon>Rhabditoidea</taxon>
        <taxon>Rhabditidae</taxon>
        <taxon>Peloderinae</taxon>
        <taxon>Caenorhabditis</taxon>
    </lineage>
</organism>
<keyword evidence="2" id="KW-0732">Signal</keyword>
<feature type="signal peptide" evidence="2">
    <location>
        <begin position="1"/>
        <end position="26"/>
    </location>
</feature>
<dbReference type="InParanoid" id="Q7YX73"/>
<dbReference type="CTD" id="3565461"/>
<dbReference type="WormBase" id="C33B4.5">
    <property type="protein sequence ID" value="CE34728"/>
    <property type="gene ID" value="WBGene00007893"/>
</dbReference>
<dbReference type="KEGG" id="cel:CELE_C33B4.5"/>